<evidence type="ECO:0000256" key="1">
    <source>
        <dbReference type="ARBA" id="ARBA00001936"/>
    </source>
</evidence>
<keyword evidence="11" id="KW-0464">Manganese</keyword>
<evidence type="ECO:0000256" key="12">
    <source>
        <dbReference type="ARBA" id="ARBA00032172"/>
    </source>
</evidence>
<dbReference type="PROSITE" id="PS51257">
    <property type="entry name" value="PROKAR_LIPOPROTEIN"/>
    <property type="match status" value="1"/>
</dbReference>
<comment type="function">
    <text evidence="13">Metallophosphoesterase that catalyzes the removal of a side-chain ethanolamine-phosphate (EtNP) from the second mannose of the GPI-anchor protein intermediate. Participates in the glycan remodeling steps of GPI-anchor maturation to allow an efficient transport of GPI-anchor proteins from the endoplasmic reticulum to the Golgi.</text>
</comment>
<evidence type="ECO:0000256" key="4">
    <source>
        <dbReference type="ARBA" id="ARBA00017804"/>
    </source>
</evidence>
<comment type="subcellular location">
    <subcellularLocation>
        <location evidence="2">Membrane</location>
        <topology evidence="2">Multi-pass membrane protein</topology>
    </subcellularLocation>
</comment>
<dbReference type="InterPro" id="IPR029052">
    <property type="entry name" value="Metallo-depent_PP-like"/>
</dbReference>
<evidence type="ECO:0000256" key="11">
    <source>
        <dbReference type="ARBA" id="ARBA00023211"/>
    </source>
</evidence>
<feature type="domain" description="Calcineurin-like phosphoesterase" evidence="15">
    <location>
        <begin position="190"/>
        <end position="427"/>
    </location>
</feature>
<evidence type="ECO:0000256" key="10">
    <source>
        <dbReference type="ARBA" id="ARBA00023136"/>
    </source>
</evidence>
<dbReference type="InterPro" id="IPR004843">
    <property type="entry name" value="Calcineurin-like_PHP"/>
</dbReference>
<evidence type="ECO:0000256" key="2">
    <source>
        <dbReference type="ARBA" id="ARBA00004141"/>
    </source>
</evidence>
<dbReference type="GO" id="GO:0046872">
    <property type="term" value="F:metal ion binding"/>
    <property type="evidence" value="ECO:0007669"/>
    <property type="project" value="UniProtKB-KW"/>
</dbReference>
<dbReference type="GO" id="GO:0016787">
    <property type="term" value="F:hydrolase activity"/>
    <property type="evidence" value="ECO:0007669"/>
    <property type="project" value="UniProtKB-KW"/>
</dbReference>
<evidence type="ECO:0000256" key="14">
    <source>
        <dbReference type="SAM" id="Phobius"/>
    </source>
</evidence>
<dbReference type="Proteomes" id="UP001274896">
    <property type="component" value="Unassembled WGS sequence"/>
</dbReference>
<keyword evidence="6 14" id="KW-0812">Transmembrane</keyword>
<dbReference type="Pfam" id="PF00149">
    <property type="entry name" value="Metallophos"/>
    <property type="match status" value="1"/>
</dbReference>
<keyword evidence="17" id="KW-1185">Reference proteome</keyword>
<dbReference type="GO" id="GO:0006506">
    <property type="term" value="P:GPI anchor biosynthetic process"/>
    <property type="evidence" value="ECO:0007669"/>
    <property type="project" value="UniProtKB-KW"/>
</dbReference>
<evidence type="ECO:0000259" key="15">
    <source>
        <dbReference type="Pfam" id="PF00149"/>
    </source>
</evidence>
<dbReference type="SUPFAM" id="SSF56300">
    <property type="entry name" value="Metallo-dependent phosphatases"/>
    <property type="match status" value="1"/>
</dbReference>
<organism evidence="16 17">
    <name type="scientific">Hemibagrus guttatus</name>
    <dbReference type="NCBI Taxonomy" id="175788"/>
    <lineage>
        <taxon>Eukaryota</taxon>
        <taxon>Metazoa</taxon>
        <taxon>Chordata</taxon>
        <taxon>Craniata</taxon>
        <taxon>Vertebrata</taxon>
        <taxon>Euteleostomi</taxon>
        <taxon>Actinopterygii</taxon>
        <taxon>Neopterygii</taxon>
        <taxon>Teleostei</taxon>
        <taxon>Ostariophysi</taxon>
        <taxon>Siluriformes</taxon>
        <taxon>Bagridae</taxon>
        <taxon>Hemibagrus</taxon>
    </lineage>
</organism>
<dbReference type="EMBL" id="JAUCMX010000020">
    <property type="protein sequence ID" value="KAK3515574.1"/>
    <property type="molecule type" value="Genomic_DNA"/>
</dbReference>
<keyword evidence="7" id="KW-0479">Metal-binding</keyword>
<evidence type="ECO:0000256" key="13">
    <source>
        <dbReference type="ARBA" id="ARBA00093373"/>
    </source>
</evidence>
<evidence type="ECO:0000256" key="9">
    <source>
        <dbReference type="ARBA" id="ARBA00022989"/>
    </source>
</evidence>
<dbReference type="InterPro" id="IPR033308">
    <property type="entry name" value="PGAP5/Cdc1/Ted1"/>
</dbReference>
<dbReference type="PANTHER" id="PTHR13315">
    <property type="entry name" value="METALLO PHOSPHOESTERASE RELATED"/>
    <property type="match status" value="1"/>
</dbReference>
<keyword evidence="10 14" id="KW-0472">Membrane</keyword>
<dbReference type="GO" id="GO:0016020">
    <property type="term" value="C:membrane"/>
    <property type="evidence" value="ECO:0007669"/>
    <property type="project" value="UniProtKB-SubCell"/>
</dbReference>
<feature type="transmembrane region" description="Helical" evidence="14">
    <location>
        <begin position="12"/>
        <end position="32"/>
    </location>
</feature>
<evidence type="ECO:0000256" key="8">
    <source>
        <dbReference type="ARBA" id="ARBA00022801"/>
    </source>
</evidence>
<accession>A0AAE0US08</accession>
<name>A0AAE0US08_9TELE</name>
<keyword evidence="5" id="KW-0337">GPI-anchor biosynthesis</keyword>
<evidence type="ECO:0000313" key="17">
    <source>
        <dbReference type="Proteomes" id="UP001274896"/>
    </source>
</evidence>
<dbReference type="Gene3D" id="3.60.21.10">
    <property type="match status" value="1"/>
</dbReference>
<comment type="cofactor">
    <cofactor evidence="1">
        <name>Mn(2+)</name>
        <dbReference type="ChEBI" id="CHEBI:29035"/>
    </cofactor>
</comment>
<comment type="caution">
    <text evidence="16">The sequence shown here is derived from an EMBL/GenBank/DDBJ whole genome shotgun (WGS) entry which is preliminary data.</text>
</comment>
<protein>
    <recommendedName>
        <fullName evidence="4">Metallophosphoesterase 1</fullName>
    </recommendedName>
    <alternativeName>
        <fullName evidence="12">Post-GPI attachment to proteins factor 5</fullName>
    </alternativeName>
</protein>
<keyword evidence="9 14" id="KW-1133">Transmembrane helix</keyword>
<comment type="similarity">
    <text evidence="3">Belongs to the metallophosphoesterase superfamily. MPPE1 family.</text>
</comment>
<sequence length="474" mass="55662">MHGARAKSKWSLMVWIVVTLSCAFIFCEYVVYFPVILRCSWPEILEKRDSLRVLFLSDPHLLGAIRGHWFDKLRRNCATQLADWKEASMATISTQRHSQATYEEAEKSLKRYLQENCDTTDIQSDEETEKFEKRKFRPNPVYNRSSDTEEEVAFGCSLFRVATADRLIRTTTWHREWQMERSFQTALLLLRPEMIFILGDVFDEGKWSSTKSFLDGLYLGCDKWSCLWTVKKKKEREPKDWEDDVRRFKQIFSHPSSTELVVLIGNHDIGFHHEMTSYKLERFEKVFNITSAQILTKRDVTFLLVNSVALHGDHCPICQGVEDKLYSLAQQLNCSTQSDAMSHYCRDVQTYPSTPPIILQLKMLCLCFQHYPLYRTSDAECTGKDAAPLNERYQIFQERYDVLSQDASKKLLWWFQPRLILSGHTHSSCEVFHENRFPEISVPSFSWRNRNNPSFILVTINLHTIYTHHFIRNA</sequence>
<keyword evidence="8" id="KW-0378">Hydrolase</keyword>
<evidence type="ECO:0000256" key="3">
    <source>
        <dbReference type="ARBA" id="ARBA00008895"/>
    </source>
</evidence>
<evidence type="ECO:0000256" key="6">
    <source>
        <dbReference type="ARBA" id="ARBA00022692"/>
    </source>
</evidence>
<proteinExistence type="inferred from homology"/>
<feature type="non-terminal residue" evidence="16">
    <location>
        <position position="474"/>
    </location>
</feature>
<evidence type="ECO:0000256" key="7">
    <source>
        <dbReference type="ARBA" id="ARBA00022723"/>
    </source>
</evidence>
<evidence type="ECO:0000256" key="5">
    <source>
        <dbReference type="ARBA" id="ARBA00022502"/>
    </source>
</evidence>
<gene>
    <name evidence="16" type="ORF">QTP70_024590</name>
</gene>
<dbReference type="PANTHER" id="PTHR13315:SF0">
    <property type="entry name" value="METALLOPHOSPHOESTERASE 1"/>
    <property type="match status" value="1"/>
</dbReference>
<dbReference type="AlphaFoldDB" id="A0AAE0US08"/>
<reference evidence="16" key="1">
    <citation type="submission" date="2023-06" db="EMBL/GenBank/DDBJ databases">
        <title>Male Hemibagrus guttatus genome.</title>
        <authorList>
            <person name="Bian C."/>
        </authorList>
    </citation>
    <scope>NUCLEOTIDE SEQUENCE</scope>
    <source>
        <strain evidence="16">Male_cb2023</strain>
        <tissue evidence="16">Muscle</tissue>
    </source>
</reference>
<evidence type="ECO:0000313" key="16">
    <source>
        <dbReference type="EMBL" id="KAK3515574.1"/>
    </source>
</evidence>